<dbReference type="OrthoDB" id="930293at2759"/>
<accession>A0A2P5B5N3</accession>
<dbReference type="CDD" id="cd22157">
    <property type="entry name" value="F-box_AtFBW1-like"/>
    <property type="match status" value="1"/>
</dbReference>
<dbReference type="SMART" id="SM00256">
    <property type="entry name" value="FBOX"/>
    <property type="match status" value="1"/>
</dbReference>
<evidence type="ECO:0000259" key="1">
    <source>
        <dbReference type="PROSITE" id="PS50181"/>
    </source>
</evidence>
<dbReference type="InterPro" id="IPR036047">
    <property type="entry name" value="F-box-like_dom_sf"/>
</dbReference>
<comment type="caution">
    <text evidence="2">The sequence shown here is derived from an EMBL/GenBank/DDBJ whole genome shotgun (WGS) entry which is preliminary data.</text>
</comment>
<sequence>MAAMSSCSYDVPEAMVVEIFSWLPPKSLNRFKCVCKSWNSLVTSLTSNPAFVAKHLRNAHNNVLSPKSLLILREYWIPTPVFVPSDSHDDMYDLNLLLLNLSNDDGEKEEIHSSDEELRVDNPLGGGYLSGIECFQMMETAIFGAMFYHCDGIICFAAPRKTMLWNPALHKSKLLPLPTHAYHFQVNRAVARTGFGYDPVDSDYKVLRMWFDDIELIEIYSLNTDTYREIKVGFDKRRDCNKVEHKMQVCHQGICYWFLSEGENVTNMILSFDLHAEKFHFILLPGPMKPCKTLEVWNDSVAYISSSGCRGGTEPIEMWVMECCSRGVSDSSSWIKYLSIVPQAGVLRPLTFWESDELLLGGTNDEFFVSYNLRTQKFRKLVIHRANRMLYLGSYVESLVSVNRRG</sequence>
<dbReference type="InterPro" id="IPR001810">
    <property type="entry name" value="F-box_dom"/>
</dbReference>
<dbReference type="PANTHER" id="PTHR31111">
    <property type="entry name" value="BNAA05G37150D PROTEIN-RELATED"/>
    <property type="match status" value="1"/>
</dbReference>
<reference evidence="3" key="1">
    <citation type="submission" date="2016-06" db="EMBL/GenBank/DDBJ databases">
        <title>Parallel loss of symbiosis genes in relatives of nitrogen-fixing non-legume Parasponia.</title>
        <authorList>
            <person name="Van Velzen R."/>
            <person name="Holmer R."/>
            <person name="Bu F."/>
            <person name="Rutten L."/>
            <person name="Van Zeijl A."/>
            <person name="Liu W."/>
            <person name="Santuari L."/>
            <person name="Cao Q."/>
            <person name="Sharma T."/>
            <person name="Shen D."/>
            <person name="Roswanjaya Y."/>
            <person name="Wardhani T."/>
            <person name="Kalhor M.S."/>
            <person name="Jansen J."/>
            <person name="Van den Hoogen J."/>
            <person name="Gungor B."/>
            <person name="Hartog M."/>
            <person name="Hontelez J."/>
            <person name="Verver J."/>
            <person name="Yang W.-C."/>
            <person name="Schijlen E."/>
            <person name="Repin R."/>
            <person name="Schilthuizen M."/>
            <person name="Schranz E."/>
            <person name="Heidstra R."/>
            <person name="Miyata K."/>
            <person name="Fedorova E."/>
            <person name="Kohlen W."/>
            <person name="Bisseling T."/>
            <person name="Smit S."/>
            <person name="Geurts R."/>
        </authorList>
    </citation>
    <scope>NUCLEOTIDE SEQUENCE [LARGE SCALE GENOMIC DNA]</scope>
    <source>
        <strain evidence="3">cv. RG33-2</strain>
    </source>
</reference>
<dbReference type="Gene3D" id="1.20.1280.50">
    <property type="match status" value="1"/>
</dbReference>
<dbReference type="Pfam" id="PF00646">
    <property type="entry name" value="F-box"/>
    <property type="match status" value="1"/>
</dbReference>
<dbReference type="InterPro" id="IPR006527">
    <property type="entry name" value="F-box-assoc_dom_typ1"/>
</dbReference>
<feature type="domain" description="F-box" evidence="1">
    <location>
        <begin position="5"/>
        <end position="54"/>
    </location>
</feature>
<dbReference type="Proteomes" id="UP000237000">
    <property type="component" value="Unassembled WGS sequence"/>
</dbReference>
<protein>
    <submittedName>
        <fullName evidence="2">F-box domain containing protein</fullName>
    </submittedName>
</protein>
<dbReference type="InterPro" id="IPR017451">
    <property type="entry name" value="F-box-assoc_interact_dom"/>
</dbReference>
<dbReference type="AlphaFoldDB" id="A0A2P5B5N3"/>
<dbReference type="FunCoup" id="A0A2P5B5N3">
    <property type="interactions" value="566"/>
</dbReference>
<gene>
    <name evidence="2" type="ORF">TorRG33x02_331860</name>
</gene>
<dbReference type="SUPFAM" id="SSF81383">
    <property type="entry name" value="F-box domain"/>
    <property type="match status" value="1"/>
</dbReference>
<dbReference type="NCBIfam" id="TIGR01640">
    <property type="entry name" value="F_box_assoc_1"/>
    <property type="match status" value="1"/>
</dbReference>
<name>A0A2P5B5N3_TREOI</name>
<dbReference type="PROSITE" id="PS50181">
    <property type="entry name" value="FBOX"/>
    <property type="match status" value="1"/>
</dbReference>
<organism evidence="2 3">
    <name type="scientific">Trema orientale</name>
    <name type="common">Charcoal tree</name>
    <name type="synonym">Celtis orientalis</name>
    <dbReference type="NCBI Taxonomy" id="63057"/>
    <lineage>
        <taxon>Eukaryota</taxon>
        <taxon>Viridiplantae</taxon>
        <taxon>Streptophyta</taxon>
        <taxon>Embryophyta</taxon>
        <taxon>Tracheophyta</taxon>
        <taxon>Spermatophyta</taxon>
        <taxon>Magnoliopsida</taxon>
        <taxon>eudicotyledons</taxon>
        <taxon>Gunneridae</taxon>
        <taxon>Pentapetalae</taxon>
        <taxon>rosids</taxon>
        <taxon>fabids</taxon>
        <taxon>Rosales</taxon>
        <taxon>Cannabaceae</taxon>
        <taxon>Trema</taxon>
    </lineage>
</organism>
<evidence type="ECO:0000313" key="3">
    <source>
        <dbReference type="Proteomes" id="UP000237000"/>
    </source>
</evidence>
<dbReference type="Pfam" id="PF07734">
    <property type="entry name" value="FBA_1"/>
    <property type="match status" value="1"/>
</dbReference>
<dbReference type="PANTHER" id="PTHR31111:SF136">
    <property type="entry name" value="F-BOX ASSOCIATED DOMAIN-CONTAINING PROTEIN"/>
    <property type="match status" value="1"/>
</dbReference>
<evidence type="ECO:0000313" key="2">
    <source>
        <dbReference type="EMBL" id="PON44099.1"/>
    </source>
</evidence>
<proteinExistence type="predicted"/>
<keyword evidence="3" id="KW-1185">Reference proteome</keyword>
<dbReference type="EMBL" id="JXTC01000601">
    <property type="protein sequence ID" value="PON44099.1"/>
    <property type="molecule type" value="Genomic_DNA"/>
</dbReference>
<dbReference type="InParanoid" id="A0A2P5B5N3"/>